<evidence type="ECO:0008006" key="3">
    <source>
        <dbReference type="Google" id="ProtNLM"/>
    </source>
</evidence>
<proteinExistence type="predicted"/>
<dbReference type="OrthoDB" id="9769453at2"/>
<evidence type="ECO:0000313" key="1">
    <source>
        <dbReference type="EMBL" id="ATW23892.1"/>
    </source>
</evidence>
<dbReference type="PIRSF" id="PIRSF004729">
    <property type="entry name" value="MutL"/>
    <property type="match status" value="1"/>
</dbReference>
<dbReference type="Proteomes" id="UP000323521">
    <property type="component" value="Chromosome"/>
</dbReference>
<gene>
    <name evidence="1" type="ORF">DCMF_02965</name>
</gene>
<dbReference type="RefSeq" id="WP_148133060.1">
    <property type="nucleotide sequence ID" value="NZ_CP017634.1"/>
</dbReference>
<dbReference type="InterPro" id="IPR006230">
    <property type="entry name" value="MutL"/>
</dbReference>
<accession>A0A3G1KN47</accession>
<evidence type="ECO:0000313" key="2">
    <source>
        <dbReference type="Proteomes" id="UP000323521"/>
    </source>
</evidence>
<dbReference type="KEGG" id="fwa:DCMF_02965"/>
<name>A0A3G1KN47_FORW1</name>
<sequence length="461" mass="49410">MRDAILIDFGSTFTKVVAASGQEKRILFTACFPSTVKNDARIGLFQCLDGAKQAMGEKAFSEAAKLASSSAAGGLRMAVVGLSKTLSITAGRNTAFGAGAKILKTFSGRISAEDAEAIVLSQVEIVLFCGGYEKGNTSMILHNAEVLANSEINVPVIYAGNSSVAKDVRRQFVMRGKECYIVSNIIPQVGELDTAGAEEIIRDVFMKRIVNMKGLDRVSSALDAVLMPTPAAVLSAGELLSRGWGNSAGLGPLMIVDIGGATTDIHSYAHHTPYLGAKIIGAQEAYARRTVEGDLGMRESSDSLAEETGWDRLAQKTGLPVDKLKKSIEHRVKVNGYLADSSEEVKIDGELACAAARISARRHTGVLEHVHSGCCKLIQKGKNLTEVNWIIGTGGPIIHSENPWEILQGVLADRQKEPDVLLPEKAQFFLDADYVLYAVGLLKEIDPQAALEIVKKSIKKI</sequence>
<dbReference type="NCBIfam" id="TIGR01319">
    <property type="entry name" value="glmL_fam"/>
    <property type="match status" value="1"/>
</dbReference>
<reference evidence="1 2" key="1">
    <citation type="submission" date="2016-10" db="EMBL/GenBank/DDBJ databases">
        <title>Complete Genome Sequence of Peptococcaceae strain DCMF.</title>
        <authorList>
            <person name="Edwards R.J."/>
            <person name="Holland S.I."/>
            <person name="Deshpande N.P."/>
            <person name="Wong Y.K."/>
            <person name="Ertan H."/>
            <person name="Manefield M."/>
            <person name="Russell T.L."/>
            <person name="Lee M.J."/>
        </authorList>
    </citation>
    <scope>NUCLEOTIDE SEQUENCE [LARGE SCALE GENOMIC DNA]</scope>
    <source>
        <strain evidence="1 2">DCMF</strain>
    </source>
</reference>
<keyword evidence="2" id="KW-1185">Reference proteome</keyword>
<dbReference type="Pfam" id="PF13941">
    <property type="entry name" value="MutL"/>
    <property type="match status" value="1"/>
</dbReference>
<organism evidence="1 2">
    <name type="scientific">Formimonas warabiya</name>
    <dbReference type="NCBI Taxonomy" id="1761012"/>
    <lineage>
        <taxon>Bacteria</taxon>
        <taxon>Bacillati</taxon>
        <taxon>Bacillota</taxon>
        <taxon>Clostridia</taxon>
        <taxon>Eubacteriales</taxon>
        <taxon>Peptococcaceae</taxon>
        <taxon>Candidatus Formimonas</taxon>
    </lineage>
</organism>
<dbReference type="AlphaFoldDB" id="A0A3G1KN47"/>
<dbReference type="EMBL" id="CP017634">
    <property type="protein sequence ID" value="ATW23892.1"/>
    <property type="molecule type" value="Genomic_DNA"/>
</dbReference>
<protein>
    <recommendedName>
        <fullName evidence="3">MutL protein</fullName>
    </recommendedName>
</protein>